<dbReference type="PANTHER" id="PTHR30461">
    <property type="entry name" value="DNA-INVERTASE FROM LAMBDOID PROPHAGE"/>
    <property type="match status" value="1"/>
</dbReference>
<dbReference type="Pfam" id="PF13408">
    <property type="entry name" value="Zn_ribbon_recom"/>
    <property type="match status" value="1"/>
</dbReference>
<dbReference type="PROSITE" id="PS51737">
    <property type="entry name" value="RECOMBINASE_DNA_BIND"/>
    <property type="match status" value="1"/>
</dbReference>
<dbReference type="SUPFAM" id="SSF53041">
    <property type="entry name" value="Resolvase-like"/>
    <property type="match status" value="1"/>
</dbReference>
<organism evidence="3 4">
    <name type="scientific">Staphylococcus aureus</name>
    <dbReference type="NCBI Taxonomy" id="1280"/>
    <lineage>
        <taxon>Bacteria</taxon>
        <taxon>Bacillati</taxon>
        <taxon>Bacillota</taxon>
        <taxon>Bacilli</taxon>
        <taxon>Bacillales</taxon>
        <taxon>Staphylococcaceae</taxon>
        <taxon>Staphylococcus</taxon>
    </lineage>
</organism>
<protein>
    <submittedName>
        <fullName evidence="3">Recombinase family protein</fullName>
    </submittedName>
</protein>
<dbReference type="InterPro" id="IPR011109">
    <property type="entry name" value="DNA_bind_recombinase_dom"/>
</dbReference>
<dbReference type="Pfam" id="PF00239">
    <property type="entry name" value="Resolvase"/>
    <property type="match status" value="1"/>
</dbReference>
<accession>A0AAQ1HUY3</accession>
<dbReference type="Gene3D" id="3.40.50.1390">
    <property type="entry name" value="Resolvase, N-terminal catalytic domain"/>
    <property type="match status" value="1"/>
</dbReference>
<evidence type="ECO:0000259" key="1">
    <source>
        <dbReference type="PROSITE" id="PS51736"/>
    </source>
</evidence>
<feature type="domain" description="Recombinase" evidence="2">
    <location>
        <begin position="154"/>
        <end position="256"/>
    </location>
</feature>
<gene>
    <name evidence="3" type="ORF">EIH03_10455</name>
</gene>
<evidence type="ECO:0000313" key="3">
    <source>
        <dbReference type="EMBL" id="RZI06457.1"/>
    </source>
</evidence>
<dbReference type="PROSITE" id="PS51736">
    <property type="entry name" value="RECOMBINASES_3"/>
    <property type="match status" value="1"/>
</dbReference>
<proteinExistence type="predicted"/>
<dbReference type="RefSeq" id="WP_031890776.1">
    <property type="nucleotide sequence ID" value="NZ_CAXKUV010000002.1"/>
</dbReference>
<dbReference type="GO" id="GO:0000150">
    <property type="term" value="F:DNA strand exchange activity"/>
    <property type="evidence" value="ECO:0007669"/>
    <property type="project" value="InterPro"/>
</dbReference>
<dbReference type="Pfam" id="PF07508">
    <property type="entry name" value="Recombinase"/>
    <property type="match status" value="1"/>
</dbReference>
<dbReference type="PANTHER" id="PTHR30461:SF23">
    <property type="entry name" value="DNA RECOMBINASE-RELATED"/>
    <property type="match status" value="1"/>
</dbReference>
<name>A0AAQ1HUY3_STAAU</name>
<evidence type="ECO:0000313" key="4">
    <source>
        <dbReference type="Proteomes" id="UP000294017"/>
    </source>
</evidence>
<evidence type="ECO:0000259" key="2">
    <source>
        <dbReference type="PROSITE" id="PS51737"/>
    </source>
</evidence>
<dbReference type="InterPro" id="IPR050639">
    <property type="entry name" value="SSR_resolvase"/>
</dbReference>
<comment type="caution">
    <text evidence="3">The sequence shown here is derived from an EMBL/GenBank/DDBJ whole genome shotgun (WGS) entry which is preliminary data.</text>
</comment>
<dbReference type="Gene3D" id="3.90.1750.20">
    <property type="entry name" value="Putative Large Serine Recombinase, Chain B, Domain 2"/>
    <property type="match status" value="1"/>
</dbReference>
<dbReference type="InterPro" id="IPR036162">
    <property type="entry name" value="Resolvase-like_N_sf"/>
</dbReference>
<dbReference type="InterPro" id="IPR038109">
    <property type="entry name" value="DNA_bind_recomb_sf"/>
</dbReference>
<dbReference type="SMART" id="SM00857">
    <property type="entry name" value="Resolvase"/>
    <property type="match status" value="1"/>
</dbReference>
<dbReference type="GO" id="GO:0003677">
    <property type="term" value="F:DNA binding"/>
    <property type="evidence" value="ECO:0007669"/>
    <property type="project" value="InterPro"/>
</dbReference>
<dbReference type="CDD" id="cd03768">
    <property type="entry name" value="SR_ResInv"/>
    <property type="match status" value="1"/>
</dbReference>
<dbReference type="InterPro" id="IPR025827">
    <property type="entry name" value="Zn_ribbon_recom_dom"/>
</dbReference>
<dbReference type="Proteomes" id="UP000294017">
    <property type="component" value="Unassembled WGS sequence"/>
</dbReference>
<feature type="domain" description="Resolvase/invertase-type recombinase catalytic" evidence="1">
    <location>
        <begin position="2"/>
        <end position="147"/>
    </location>
</feature>
<sequence>MKVAIYTRVSSAEQANEGYSIHEQKRKLISFCEVNDWNRYEVFSDPGVSGGSMKRPSLQKLFDRLEEFDLVLVYKLDRLTRNVRDLLEMLEVFEKNNIAFKSATELFDTTSAIGKLFITMVGAMAEWERETIRERSLIGARAAVRSGKYIKVQPFCYDLVDQKLKPNQYAEYIRFIVDKLLSGKSANEVVRLLESKKKPPGITKWNRKTVLGWMRNPILRGHTKHGDLLIKNTHEPIISEDEHSKMLDIIDKRTHKSKTKHNSIFRGVIECPQCQNKLYLFSSIQKRANGGSYEVRRYTCATCHKNKEVKDVSFNESEIEREFINTLLKKGTDNFMVNIPKPKDYDIENNKEKILEQRTNYTRAWSLGYIKDEEYFVLMDETDKLLKDIEEKESPRINIELNEQQIRTVKNLLIKGFKMATAENKEELITSTVDLIKIDFIPRRLNKESNINTVKINEIHFKY</sequence>
<reference evidence="3 4" key="1">
    <citation type="submission" date="2018-11" db="EMBL/GenBank/DDBJ databases">
        <title>Genomic profiling of Staphylococcus species from a Poultry farm system in KwaZulu-Natal, South Africa.</title>
        <authorList>
            <person name="Amoako D.G."/>
            <person name="Somboro A.M."/>
            <person name="Abia A.L.K."/>
            <person name="Bester L.A."/>
            <person name="Essack S.Y."/>
        </authorList>
    </citation>
    <scope>NUCLEOTIDE SEQUENCE [LARGE SCALE GENOMIC DNA]</scope>
    <source>
        <strain evidence="3 4">SA12</strain>
    </source>
</reference>
<dbReference type="EMBL" id="RQTF01000192">
    <property type="protein sequence ID" value="RZI06457.1"/>
    <property type="molecule type" value="Genomic_DNA"/>
</dbReference>
<dbReference type="InterPro" id="IPR006119">
    <property type="entry name" value="Resolv_N"/>
</dbReference>
<dbReference type="AlphaFoldDB" id="A0AAQ1HUY3"/>